<name>A0ABX1TM83_9GAMM</name>
<accession>A0ABX1TM83</accession>
<organism evidence="1 2">
    <name type="scientific">Candidatus Competibacter phosphatis</name>
    <dbReference type="NCBI Taxonomy" id="221280"/>
    <lineage>
        <taxon>Bacteria</taxon>
        <taxon>Pseudomonadati</taxon>
        <taxon>Pseudomonadota</taxon>
        <taxon>Gammaproteobacteria</taxon>
        <taxon>Candidatus Competibacteraceae</taxon>
        <taxon>Candidatus Competibacter</taxon>
    </lineage>
</organism>
<proteinExistence type="predicted"/>
<sequence length="221" mass="24783">MADPVLPAAYNNLPASLKQTLVQSHQEYVKGWPGRLFADYINDLDTGGHLAVISAVYARCGKESKLWPFIQAIIGPWNYAQGHQISQGFNFLCDKPDDLLKLLRGSSLFCEDDPTTTVHGPRDCFRELITSGPGLHVCVVRSSSRSTHRHDIHIDKSQTVCTRQNDGFCDYHYLNTNFVNHMKDVVPWFITDVAPKKIGEAVGDAVRDYGERESKGHGPKW</sequence>
<protein>
    <submittedName>
        <fullName evidence="1">Uncharacterized protein</fullName>
    </submittedName>
</protein>
<dbReference type="Proteomes" id="UP000760480">
    <property type="component" value="Unassembled WGS sequence"/>
</dbReference>
<evidence type="ECO:0000313" key="2">
    <source>
        <dbReference type="Proteomes" id="UP000760480"/>
    </source>
</evidence>
<dbReference type="EMBL" id="SPMZ01000028">
    <property type="protein sequence ID" value="NMQ19550.1"/>
    <property type="molecule type" value="Genomic_DNA"/>
</dbReference>
<reference evidence="1 2" key="1">
    <citation type="submission" date="2019-03" db="EMBL/GenBank/DDBJ databases">
        <title>Metabolic reconstructions from genomes of highly enriched 'Candidatus Accumulibacter' and 'Candidatus Competibacter' bioreactor populations.</title>
        <authorList>
            <person name="Annavajhala M.K."/>
            <person name="Welles L."/>
            <person name="Abbas B."/>
            <person name="Sorokin D."/>
            <person name="Park H."/>
            <person name="Van Loosdrecht M."/>
            <person name="Chandran K."/>
        </authorList>
    </citation>
    <scope>NUCLEOTIDE SEQUENCE [LARGE SCALE GENOMIC DNA]</scope>
    <source>
        <strain evidence="1 2">SBR_G</strain>
    </source>
</reference>
<gene>
    <name evidence="1" type="ORF">E4P82_10315</name>
</gene>
<evidence type="ECO:0000313" key="1">
    <source>
        <dbReference type="EMBL" id="NMQ19550.1"/>
    </source>
</evidence>
<keyword evidence="2" id="KW-1185">Reference proteome</keyword>
<comment type="caution">
    <text evidence="1">The sequence shown here is derived from an EMBL/GenBank/DDBJ whole genome shotgun (WGS) entry which is preliminary data.</text>
</comment>
<dbReference type="RefSeq" id="WP_169248805.1">
    <property type="nucleotide sequence ID" value="NZ_SPMZ01000028.1"/>
</dbReference>